<dbReference type="PATRIC" id="fig|13035.3.peg.4087"/>
<dbReference type="OrthoDB" id="573488at2"/>
<dbReference type="STRING" id="13035.Dacsa_3606"/>
<evidence type="ECO:0000313" key="3">
    <source>
        <dbReference type="Proteomes" id="UP000010482"/>
    </source>
</evidence>
<dbReference type="HOGENOM" id="CLU_069245_1_1_3"/>
<dbReference type="InterPro" id="IPR006843">
    <property type="entry name" value="PAP/fibrillin_dom"/>
</dbReference>
<organism evidence="2 3">
    <name type="scientific">Dactylococcopsis salina (strain PCC 8305)</name>
    <name type="common">Myxobactron salinum</name>
    <dbReference type="NCBI Taxonomy" id="13035"/>
    <lineage>
        <taxon>Bacteria</taxon>
        <taxon>Bacillati</taxon>
        <taxon>Cyanobacteriota</taxon>
        <taxon>Cyanophyceae</taxon>
        <taxon>Nodosilineales</taxon>
        <taxon>Cymatolegaceae</taxon>
        <taxon>Dactylococcopsis</taxon>
    </lineage>
</organism>
<evidence type="ECO:0000313" key="2">
    <source>
        <dbReference type="EMBL" id="AFZ52086.1"/>
    </source>
</evidence>
<dbReference type="InterPro" id="IPR039633">
    <property type="entry name" value="PAP"/>
</dbReference>
<dbReference type="RefSeq" id="WP_015231060.1">
    <property type="nucleotide sequence ID" value="NC_019780.1"/>
</dbReference>
<name>K9YYQ9_DACS8</name>
<dbReference type="PANTHER" id="PTHR31906">
    <property type="entry name" value="PLASTID-LIPID-ASSOCIATED PROTEIN 4, CHLOROPLASTIC-RELATED"/>
    <property type="match status" value="1"/>
</dbReference>
<dbReference type="Pfam" id="PF04755">
    <property type="entry name" value="PAP_fibrillin"/>
    <property type="match status" value="1"/>
</dbReference>
<dbReference type="KEGG" id="dsl:Dacsa_3606"/>
<gene>
    <name evidence="2" type="ORF">Dacsa_3606</name>
</gene>
<dbReference type="eggNOG" id="ENOG502Z9K6">
    <property type="taxonomic scope" value="Bacteria"/>
</dbReference>
<keyword evidence="3" id="KW-1185">Reference proteome</keyword>
<feature type="domain" description="Plastid lipid-associated protein/fibrillin conserved" evidence="1">
    <location>
        <begin position="3"/>
        <end position="193"/>
    </location>
</feature>
<evidence type="ECO:0000259" key="1">
    <source>
        <dbReference type="Pfam" id="PF04755"/>
    </source>
</evidence>
<reference evidence="2" key="1">
    <citation type="submission" date="2012-04" db="EMBL/GenBank/DDBJ databases">
        <title>Finished genome of Dactylococcopsis salina PCC 8305.</title>
        <authorList>
            <consortium name="US DOE Joint Genome Institute"/>
            <person name="Gugger M."/>
            <person name="Coursin T."/>
            <person name="Rippka R."/>
            <person name="Tandeau De Marsac N."/>
            <person name="Huntemann M."/>
            <person name="Wei C.-L."/>
            <person name="Han J."/>
            <person name="Detter J.C."/>
            <person name="Han C."/>
            <person name="Tapia R."/>
            <person name="Daligault H."/>
            <person name="Chen A."/>
            <person name="Krypides N."/>
            <person name="Mavromatis K."/>
            <person name="Markowitz V."/>
            <person name="Szeto E."/>
            <person name="Ivanova N."/>
            <person name="Ovchinnikova G."/>
            <person name="Pagani I."/>
            <person name="Pati A."/>
            <person name="Goodwin L."/>
            <person name="Peters L."/>
            <person name="Pitluck S."/>
            <person name="Woyke T."/>
            <person name="Kerfeld C."/>
        </authorList>
    </citation>
    <scope>NUCLEOTIDE SEQUENCE [LARGE SCALE GENOMIC DNA]</scope>
    <source>
        <strain evidence="2">PCC 8305</strain>
    </source>
</reference>
<accession>K9YYQ9</accession>
<proteinExistence type="predicted"/>
<dbReference type="AlphaFoldDB" id="K9YYQ9"/>
<sequence length="195" mass="22027">MSKKTQLLNQLAGKNRGLLASEGDKVNILSAIAELEAENRTPNPIERTELLGGNWRLLYTTSKDLLSFDRFPILQTGQIYQCIIPEKSKVYNLAEVVGIPFLEVIVSVVAEFTPVSEKRVNVNFKRSIVGLQKLLGYKSPDAYIEEVEKGKKFPPLDFPIERNSDQKAWLEITYLDEDLRISRGNRGSVFVLSKV</sequence>
<dbReference type="Proteomes" id="UP000010482">
    <property type="component" value="Chromosome"/>
</dbReference>
<dbReference type="EMBL" id="CP003944">
    <property type="protein sequence ID" value="AFZ52086.1"/>
    <property type="molecule type" value="Genomic_DNA"/>
</dbReference>
<protein>
    <submittedName>
        <fullName evidence="2">PAP_fibrillin</fullName>
    </submittedName>
</protein>